<keyword evidence="2" id="KW-1185">Reference proteome</keyword>
<name>A0ABQ5JRN6_9LACO</name>
<proteinExistence type="predicted"/>
<accession>A0ABQ5JRN6</accession>
<organism evidence="1 2">
    <name type="scientific">Furfurilactobacillus curtus</name>
    <dbReference type="NCBI Taxonomy" id="1746200"/>
    <lineage>
        <taxon>Bacteria</taxon>
        <taxon>Bacillati</taxon>
        <taxon>Bacillota</taxon>
        <taxon>Bacilli</taxon>
        <taxon>Lactobacillales</taxon>
        <taxon>Lactobacillaceae</taxon>
        <taxon>Furfurilactobacillus</taxon>
    </lineage>
</organism>
<sequence length="144" mass="16465">MKKNLMIAFARTLSQVIEETQTIQQGLEPYYTKLREALDQAHLDQIDAANLADIKAEFQDGTERYRSLQERLQQLQAPARFLGKHRSLVTAYTTYVTACQAMTDSVNLGSHQVDQIQFDQAETDQTEAMNRIIRLVQTLMQTQA</sequence>
<protein>
    <recommendedName>
        <fullName evidence="3">Chemotaxis protein</fullName>
    </recommendedName>
</protein>
<dbReference type="Proteomes" id="UP001628078">
    <property type="component" value="Unassembled WGS sequence"/>
</dbReference>
<dbReference type="RefSeq" id="WP_407884329.1">
    <property type="nucleotide sequence ID" value="NZ_BQXO01000004.1"/>
</dbReference>
<evidence type="ECO:0000313" key="1">
    <source>
        <dbReference type="EMBL" id="GKT06304.1"/>
    </source>
</evidence>
<reference evidence="1 2" key="1">
    <citation type="submission" date="2022-03" db="EMBL/GenBank/DDBJ databases">
        <title>Draft genome sequence of Furfurilactobacillus curtus JCM 31185.</title>
        <authorList>
            <person name="Suzuki S."/>
            <person name="Endo A."/>
            <person name="Kajikawa A."/>
        </authorList>
    </citation>
    <scope>NUCLEOTIDE SEQUENCE [LARGE SCALE GENOMIC DNA]</scope>
    <source>
        <strain evidence="1 2">JCM 31185</strain>
    </source>
</reference>
<gene>
    <name evidence="1" type="ORF">JCM31185_15910</name>
</gene>
<comment type="caution">
    <text evidence="1">The sequence shown here is derived from an EMBL/GenBank/DDBJ whole genome shotgun (WGS) entry which is preliminary data.</text>
</comment>
<evidence type="ECO:0000313" key="2">
    <source>
        <dbReference type="Proteomes" id="UP001628078"/>
    </source>
</evidence>
<dbReference type="EMBL" id="BQXO01000004">
    <property type="protein sequence ID" value="GKT06304.1"/>
    <property type="molecule type" value="Genomic_DNA"/>
</dbReference>
<evidence type="ECO:0008006" key="3">
    <source>
        <dbReference type="Google" id="ProtNLM"/>
    </source>
</evidence>